<organism evidence="3 4">
    <name type="scientific">Bryocella elongata</name>
    <dbReference type="NCBI Taxonomy" id="863522"/>
    <lineage>
        <taxon>Bacteria</taxon>
        <taxon>Pseudomonadati</taxon>
        <taxon>Acidobacteriota</taxon>
        <taxon>Terriglobia</taxon>
        <taxon>Terriglobales</taxon>
        <taxon>Acidobacteriaceae</taxon>
        <taxon>Bryocella</taxon>
    </lineage>
</organism>
<dbReference type="AlphaFoldDB" id="A0A1H5XY89"/>
<dbReference type="CDD" id="cd00945">
    <property type="entry name" value="Aldolase_Class_I"/>
    <property type="match status" value="1"/>
</dbReference>
<dbReference type="Gene3D" id="3.20.20.380">
    <property type="entry name" value="Copper homeostasis (CutC) domain"/>
    <property type="match status" value="1"/>
</dbReference>
<evidence type="ECO:0000313" key="3">
    <source>
        <dbReference type="EMBL" id="SEG16236.1"/>
    </source>
</evidence>
<sequence>MSTVPVPTSLPARERPREFELCGESLQACIAASEGGADRIELCTALGVGGVTPPTSLLRAALELTTLPVHVLIRPRNGEFRYSPAEFSLLLTQVEDALGHGAAGVVTGVLDVEGRIDLDRIRKVMVAANGRPVTFHRAFDLTPDLSQSLEQVIDLGCARVLTSGGAADVMAGLQALRGLTSQAAGRIRIAAGGGVRLENAASLLAVHGLDLHGSLRTIEPPEGHMGAVHPLTTQFGQAYRVLAENVCAMTELVHSADPR</sequence>
<keyword evidence="2" id="KW-0963">Cytoplasm</keyword>
<dbReference type="RefSeq" id="WP_103932924.1">
    <property type="nucleotide sequence ID" value="NZ_FNVA01000003.1"/>
</dbReference>
<dbReference type="InterPro" id="IPR005627">
    <property type="entry name" value="CutC-like"/>
</dbReference>
<comment type="caution">
    <text evidence="2">Once thought to be involved in copper homeostasis, experiments in E.coli have shown this is not the case.</text>
</comment>
<gene>
    <name evidence="2" type="primary">cutC</name>
    <name evidence="3" type="ORF">SAMN05421819_2013</name>
</gene>
<dbReference type="Pfam" id="PF03932">
    <property type="entry name" value="CutC"/>
    <property type="match status" value="1"/>
</dbReference>
<evidence type="ECO:0000313" key="4">
    <source>
        <dbReference type="Proteomes" id="UP000236728"/>
    </source>
</evidence>
<dbReference type="GO" id="GO:0005737">
    <property type="term" value="C:cytoplasm"/>
    <property type="evidence" value="ECO:0007669"/>
    <property type="project" value="UniProtKB-SubCell"/>
</dbReference>
<comment type="subcellular location">
    <subcellularLocation>
        <location evidence="2">Cytoplasm</location>
    </subcellularLocation>
</comment>
<dbReference type="SUPFAM" id="SSF110395">
    <property type="entry name" value="CutC-like"/>
    <property type="match status" value="1"/>
</dbReference>
<evidence type="ECO:0000256" key="1">
    <source>
        <dbReference type="ARBA" id="ARBA00007768"/>
    </source>
</evidence>
<proteinExistence type="inferred from homology"/>
<dbReference type="HAMAP" id="MF_00795">
    <property type="entry name" value="CutC"/>
    <property type="match status" value="1"/>
</dbReference>
<dbReference type="EMBL" id="FNVA01000003">
    <property type="protein sequence ID" value="SEG16236.1"/>
    <property type="molecule type" value="Genomic_DNA"/>
</dbReference>
<dbReference type="InterPro" id="IPR036822">
    <property type="entry name" value="CutC-like_dom_sf"/>
</dbReference>
<evidence type="ECO:0000256" key="2">
    <source>
        <dbReference type="HAMAP-Rule" id="MF_00795"/>
    </source>
</evidence>
<protein>
    <recommendedName>
        <fullName evidence="2">PF03932 family protein CutC</fullName>
    </recommendedName>
</protein>
<keyword evidence="4" id="KW-1185">Reference proteome</keyword>
<reference evidence="3 4" key="1">
    <citation type="submission" date="2016-10" db="EMBL/GenBank/DDBJ databases">
        <authorList>
            <person name="de Groot N.N."/>
        </authorList>
    </citation>
    <scope>NUCLEOTIDE SEQUENCE [LARGE SCALE GENOMIC DNA]</scope>
    <source>
        <strain evidence="3 4">DSM 22489</strain>
    </source>
</reference>
<accession>A0A1H5XY89</accession>
<dbReference type="PANTHER" id="PTHR12598">
    <property type="entry name" value="COPPER HOMEOSTASIS PROTEIN CUTC"/>
    <property type="match status" value="1"/>
</dbReference>
<dbReference type="GO" id="GO:0005507">
    <property type="term" value="F:copper ion binding"/>
    <property type="evidence" value="ECO:0007669"/>
    <property type="project" value="TreeGrafter"/>
</dbReference>
<dbReference type="PANTHER" id="PTHR12598:SF0">
    <property type="entry name" value="COPPER HOMEOSTASIS PROTEIN CUTC HOMOLOG"/>
    <property type="match status" value="1"/>
</dbReference>
<comment type="similarity">
    <text evidence="1 2">Belongs to the CutC family.</text>
</comment>
<dbReference type="Proteomes" id="UP000236728">
    <property type="component" value="Unassembled WGS sequence"/>
</dbReference>
<dbReference type="OrthoDB" id="9815677at2"/>
<name>A0A1H5XY89_9BACT</name>